<dbReference type="RefSeq" id="XP_037214355.1">
    <property type="nucleotide sequence ID" value="XM_037369149.1"/>
</dbReference>
<comment type="caution">
    <text evidence="2">The sequence shown here is derived from an EMBL/GenBank/DDBJ whole genome shotgun (WGS) entry which is preliminary data.</text>
</comment>
<dbReference type="OrthoDB" id="4494341at2759"/>
<feature type="transmembrane region" description="Helical" evidence="1">
    <location>
        <begin position="94"/>
        <end position="113"/>
    </location>
</feature>
<sequence length="167" mass="18586">MASSTASANASNVMAAANPDKTISKYRNHQYPVELWWTLAAFIGLLTVIHWTTVVIRLTRIKKGPSSVRAGLHFVRAAAFRVQIPYGVGHSINVAEFLAACAYIVTIFTWQFINTTDLKGNRFTLRYWTNRAGHIAAAQFPLLIGLGMKNNFISLLTGVSYEKARRL</sequence>
<keyword evidence="1" id="KW-1133">Transmembrane helix</keyword>
<dbReference type="AlphaFoldDB" id="A0A8H6S2Q1"/>
<keyword evidence="3" id="KW-1185">Reference proteome</keyword>
<keyword evidence="1" id="KW-0812">Transmembrane</keyword>
<reference evidence="2" key="1">
    <citation type="submission" date="2020-05" db="EMBL/GenBank/DDBJ databases">
        <title>Mycena genomes resolve the evolution of fungal bioluminescence.</title>
        <authorList>
            <person name="Tsai I.J."/>
        </authorList>
    </citation>
    <scope>NUCLEOTIDE SEQUENCE</scope>
    <source>
        <strain evidence="2">171206Taipei</strain>
    </source>
</reference>
<evidence type="ECO:0000313" key="2">
    <source>
        <dbReference type="EMBL" id="KAF7291233.1"/>
    </source>
</evidence>
<organism evidence="2 3">
    <name type="scientific">Mycena indigotica</name>
    <dbReference type="NCBI Taxonomy" id="2126181"/>
    <lineage>
        <taxon>Eukaryota</taxon>
        <taxon>Fungi</taxon>
        <taxon>Dikarya</taxon>
        <taxon>Basidiomycota</taxon>
        <taxon>Agaricomycotina</taxon>
        <taxon>Agaricomycetes</taxon>
        <taxon>Agaricomycetidae</taxon>
        <taxon>Agaricales</taxon>
        <taxon>Marasmiineae</taxon>
        <taxon>Mycenaceae</taxon>
        <taxon>Mycena</taxon>
    </lineage>
</organism>
<dbReference type="GeneID" id="59351665"/>
<gene>
    <name evidence="2" type="ORF">MIND_01266900</name>
</gene>
<dbReference type="Proteomes" id="UP000636479">
    <property type="component" value="Unassembled WGS sequence"/>
</dbReference>
<feature type="transmembrane region" description="Helical" evidence="1">
    <location>
        <begin position="35"/>
        <end position="58"/>
    </location>
</feature>
<name>A0A8H6S2Q1_9AGAR</name>
<accession>A0A8H6S2Q1</accession>
<proteinExistence type="predicted"/>
<evidence type="ECO:0000256" key="1">
    <source>
        <dbReference type="SAM" id="Phobius"/>
    </source>
</evidence>
<dbReference type="EMBL" id="JACAZF010000013">
    <property type="protein sequence ID" value="KAF7291233.1"/>
    <property type="molecule type" value="Genomic_DNA"/>
</dbReference>
<protein>
    <submittedName>
        <fullName evidence="2">FAD-binding FR-type domain-containing protein</fullName>
    </submittedName>
</protein>
<keyword evidence="1" id="KW-0472">Membrane</keyword>
<evidence type="ECO:0000313" key="3">
    <source>
        <dbReference type="Proteomes" id="UP000636479"/>
    </source>
</evidence>